<keyword evidence="3" id="KW-1185">Reference proteome</keyword>
<dbReference type="EMBL" id="VSWC01000001">
    <property type="protein sequence ID" value="KAA1120175.1"/>
    <property type="molecule type" value="Genomic_DNA"/>
</dbReference>
<sequence>MNTHGWSPSNIDVLTLAEAESSRQHSGDKNSNNNNGKSRAGLPTHGLPSFPQIMLPLAAEEPFPMSMTEFLHAQESLLGMPSSCSAGKYDDLAEAQGPCCGRILLGGPSRDYHRASLANYFVKLLPDPARLLLFMWALIREHDWLGELACRVFMKYAKSVDVCGHPGRGSGVSTLESKVK</sequence>
<accession>A0A5B0R5C7</accession>
<feature type="compositionally biased region" description="Low complexity" evidence="1">
    <location>
        <begin position="29"/>
        <end position="38"/>
    </location>
</feature>
<reference evidence="2 3" key="1">
    <citation type="submission" date="2019-05" db="EMBL/GenBank/DDBJ databases">
        <title>Emergence of the Ug99 lineage of the wheat stem rust pathogen through somatic hybridization.</title>
        <authorList>
            <person name="Li F."/>
            <person name="Upadhyaya N.M."/>
            <person name="Sperschneider J."/>
            <person name="Matny O."/>
            <person name="Nguyen-Phuc H."/>
            <person name="Mago R."/>
            <person name="Raley C."/>
            <person name="Miller M.E."/>
            <person name="Silverstein K.A.T."/>
            <person name="Henningsen E."/>
            <person name="Hirsch C.D."/>
            <person name="Visser B."/>
            <person name="Pretorius Z.A."/>
            <person name="Steffenson B.J."/>
            <person name="Schwessinger B."/>
            <person name="Dodds P.N."/>
            <person name="Figueroa M."/>
        </authorList>
    </citation>
    <scope>NUCLEOTIDE SEQUENCE [LARGE SCALE GENOMIC DNA]</scope>
    <source>
        <strain evidence="2">21-0</strain>
    </source>
</reference>
<comment type="caution">
    <text evidence="2">The sequence shown here is derived from an EMBL/GenBank/DDBJ whole genome shotgun (WGS) entry which is preliminary data.</text>
</comment>
<dbReference type="AlphaFoldDB" id="A0A5B0R5C7"/>
<dbReference type="Proteomes" id="UP000324748">
    <property type="component" value="Unassembled WGS sequence"/>
</dbReference>
<feature type="region of interest" description="Disordered" evidence="1">
    <location>
        <begin position="19"/>
        <end position="43"/>
    </location>
</feature>
<protein>
    <submittedName>
        <fullName evidence="2">Uncharacterized protein</fullName>
    </submittedName>
</protein>
<organism evidence="2 3">
    <name type="scientific">Puccinia graminis f. sp. tritici</name>
    <dbReference type="NCBI Taxonomy" id="56615"/>
    <lineage>
        <taxon>Eukaryota</taxon>
        <taxon>Fungi</taxon>
        <taxon>Dikarya</taxon>
        <taxon>Basidiomycota</taxon>
        <taxon>Pucciniomycotina</taxon>
        <taxon>Pucciniomycetes</taxon>
        <taxon>Pucciniales</taxon>
        <taxon>Pucciniaceae</taxon>
        <taxon>Puccinia</taxon>
    </lineage>
</organism>
<proteinExistence type="predicted"/>
<name>A0A5B0R5C7_PUCGR</name>
<evidence type="ECO:0000313" key="2">
    <source>
        <dbReference type="EMBL" id="KAA1120175.1"/>
    </source>
</evidence>
<evidence type="ECO:0000313" key="3">
    <source>
        <dbReference type="Proteomes" id="UP000324748"/>
    </source>
</evidence>
<gene>
    <name evidence="2" type="ORF">PGT21_037232</name>
</gene>
<evidence type="ECO:0000256" key="1">
    <source>
        <dbReference type="SAM" id="MobiDB-lite"/>
    </source>
</evidence>